<dbReference type="EMBL" id="LK032126">
    <property type="protein sequence ID" value="CDY21968.1"/>
    <property type="molecule type" value="Genomic_DNA"/>
</dbReference>
<feature type="transmembrane region" description="Helical" evidence="1">
    <location>
        <begin position="12"/>
        <end position="29"/>
    </location>
</feature>
<keyword evidence="1" id="KW-0812">Transmembrane</keyword>
<proteinExistence type="predicted"/>
<dbReference type="AlphaFoldDB" id="A0A078GBA7"/>
<dbReference type="EMBL" id="HG994373">
    <property type="protein sequence ID" value="CAF1715499.1"/>
    <property type="molecule type" value="Genomic_DNA"/>
</dbReference>
<accession>A0A078GBA7</accession>
<evidence type="ECO:0000313" key="4">
    <source>
        <dbReference type="Proteomes" id="UP000028999"/>
    </source>
</evidence>
<organism evidence="3 4">
    <name type="scientific">Brassica napus</name>
    <name type="common">Rape</name>
    <dbReference type="NCBI Taxonomy" id="3708"/>
    <lineage>
        <taxon>Eukaryota</taxon>
        <taxon>Viridiplantae</taxon>
        <taxon>Streptophyta</taxon>
        <taxon>Embryophyta</taxon>
        <taxon>Tracheophyta</taxon>
        <taxon>Spermatophyta</taxon>
        <taxon>Magnoliopsida</taxon>
        <taxon>eudicotyledons</taxon>
        <taxon>Gunneridae</taxon>
        <taxon>Pentapetalae</taxon>
        <taxon>rosids</taxon>
        <taxon>malvids</taxon>
        <taxon>Brassicales</taxon>
        <taxon>Brassicaceae</taxon>
        <taxon>Brassiceae</taxon>
        <taxon>Brassica</taxon>
    </lineage>
</organism>
<gene>
    <name evidence="3" type="primary">BnaC09g00740D</name>
    <name evidence="2" type="ORF">DARMORV10_C09P02860.1</name>
    <name evidence="3" type="ORF">GSBRNA2T00018303001</name>
</gene>
<keyword evidence="4" id="KW-1185">Reference proteome</keyword>
<dbReference type="PaxDb" id="3708-A0A078GBA7"/>
<evidence type="ECO:0000256" key="1">
    <source>
        <dbReference type="SAM" id="Phobius"/>
    </source>
</evidence>
<evidence type="ECO:0000313" key="3">
    <source>
        <dbReference type="EMBL" id="CDY21968.1"/>
    </source>
</evidence>
<keyword evidence="1" id="KW-0472">Membrane</keyword>
<reference evidence="3" key="2">
    <citation type="submission" date="2014-06" db="EMBL/GenBank/DDBJ databases">
        <authorList>
            <person name="Genoscope - CEA"/>
        </authorList>
    </citation>
    <scope>NUCLEOTIDE SEQUENCE</scope>
</reference>
<sequence>MEKQDIDGNTPLHLATISLVLFISFCFITRENA</sequence>
<keyword evidence="1" id="KW-1133">Transmembrane helix</keyword>
<name>A0A078GBA7_BRANA</name>
<dbReference type="Gramene" id="CDY21968">
    <property type="protein sequence ID" value="CDY21968"/>
    <property type="gene ID" value="GSBRNA2T00018303001"/>
</dbReference>
<dbReference type="Proteomes" id="UP000028999">
    <property type="component" value="Unassembled WGS sequence"/>
</dbReference>
<evidence type="ECO:0000313" key="2">
    <source>
        <dbReference type="EMBL" id="CAF1715499.1"/>
    </source>
</evidence>
<dbReference type="Proteomes" id="UP001295469">
    <property type="component" value="Chromosome C09"/>
</dbReference>
<protein>
    <submittedName>
        <fullName evidence="2">(rape) hypothetical protein</fullName>
    </submittedName>
    <submittedName>
        <fullName evidence="3">BnaC09g00740D protein</fullName>
    </submittedName>
</protein>
<reference evidence="3 4" key="1">
    <citation type="journal article" date="2014" name="Science">
        <title>Plant genetics. Early allopolyploid evolution in the post-Neolithic Brassica napus oilseed genome.</title>
        <authorList>
            <person name="Chalhoub B."/>
            <person name="Denoeud F."/>
            <person name="Liu S."/>
            <person name="Parkin I.A."/>
            <person name="Tang H."/>
            <person name="Wang X."/>
            <person name="Chiquet J."/>
            <person name="Belcram H."/>
            <person name="Tong C."/>
            <person name="Samans B."/>
            <person name="Correa M."/>
            <person name="Da Silva C."/>
            <person name="Just J."/>
            <person name="Falentin C."/>
            <person name="Koh C.S."/>
            <person name="Le Clainche I."/>
            <person name="Bernard M."/>
            <person name="Bento P."/>
            <person name="Noel B."/>
            <person name="Labadie K."/>
            <person name="Alberti A."/>
            <person name="Charles M."/>
            <person name="Arnaud D."/>
            <person name="Guo H."/>
            <person name="Daviaud C."/>
            <person name="Alamery S."/>
            <person name="Jabbari K."/>
            <person name="Zhao M."/>
            <person name="Edger P.P."/>
            <person name="Chelaifa H."/>
            <person name="Tack D."/>
            <person name="Lassalle G."/>
            <person name="Mestiri I."/>
            <person name="Schnel N."/>
            <person name="Le Paslier M.C."/>
            <person name="Fan G."/>
            <person name="Renault V."/>
            <person name="Bayer P.E."/>
            <person name="Golicz A.A."/>
            <person name="Manoli S."/>
            <person name="Lee T.H."/>
            <person name="Thi V.H."/>
            <person name="Chalabi S."/>
            <person name="Hu Q."/>
            <person name="Fan C."/>
            <person name="Tollenaere R."/>
            <person name="Lu Y."/>
            <person name="Battail C."/>
            <person name="Shen J."/>
            <person name="Sidebottom C.H."/>
            <person name="Wang X."/>
            <person name="Canaguier A."/>
            <person name="Chauveau A."/>
            <person name="Berard A."/>
            <person name="Deniot G."/>
            <person name="Guan M."/>
            <person name="Liu Z."/>
            <person name="Sun F."/>
            <person name="Lim Y.P."/>
            <person name="Lyons E."/>
            <person name="Town C.D."/>
            <person name="Bancroft I."/>
            <person name="Wang X."/>
            <person name="Meng J."/>
            <person name="Ma J."/>
            <person name="Pires J.C."/>
            <person name="King G.J."/>
            <person name="Brunel D."/>
            <person name="Delourme R."/>
            <person name="Renard M."/>
            <person name="Aury J.M."/>
            <person name="Adams K.L."/>
            <person name="Batley J."/>
            <person name="Snowdon R.J."/>
            <person name="Tost J."/>
            <person name="Edwards D."/>
            <person name="Zhou Y."/>
            <person name="Hua W."/>
            <person name="Sharpe A.G."/>
            <person name="Paterson A.H."/>
            <person name="Guan C."/>
            <person name="Wincker P."/>
        </authorList>
    </citation>
    <scope>NUCLEOTIDE SEQUENCE [LARGE SCALE GENOMIC DNA]</scope>
    <source>
        <strain evidence="4">cv. Darmor-bzh</strain>
    </source>
</reference>
<reference evidence="2" key="3">
    <citation type="submission" date="2021-01" db="EMBL/GenBank/DDBJ databases">
        <authorList>
            <consortium name="Genoscope - CEA"/>
            <person name="William W."/>
        </authorList>
    </citation>
    <scope>NUCLEOTIDE SEQUENCE</scope>
</reference>